<feature type="region of interest" description="Disordered" evidence="1">
    <location>
        <begin position="32"/>
        <end position="91"/>
    </location>
</feature>
<accession>A0ABD3FCX3</accession>
<feature type="compositionally biased region" description="Basic residues" evidence="1">
    <location>
        <begin position="62"/>
        <end position="71"/>
    </location>
</feature>
<dbReference type="AlphaFoldDB" id="A0ABD3FCX3"/>
<dbReference type="Proteomes" id="UP001632037">
    <property type="component" value="Unassembled WGS sequence"/>
</dbReference>
<organism evidence="2 3">
    <name type="scientific">Phytophthora oleae</name>
    <dbReference type="NCBI Taxonomy" id="2107226"/>
    <lineage>
        <taxon>Eukaryota</taxon>
        <taxon>Sar</taxon>
        <taxon>Stramenopiles</taxon>
        <taxon>Oomycota</taxon>
        <taxon>Peronosporomycetes</taxon>
        <taxon>Peronosporales</taxon>
        <taxon>Peronosporaceae</taxon>
        <taxon>Phytophthora</taxon>
    </lineage>
</organism>
<proteinExistence type="predicted"/>
<evidence type="ECO:0000313" key="3">
    <source>
        <dbReference type="Proteomes" id="UP001632037"/>
    </source>
</evidence>
<evidence type="ECO:0000256" key="1">
    <source>
        <dbReference type="SAM" id="MobiDB-lite"/>
    </source>
</evidence>
<sequence>MLRSRSLHALPPSRYSQRLIWSRASDFVEWLGLGPNTSSEDPPSTSQQQPKVETAQSPPPQPKRHTAKRVPRPQLPTDTGSPTLKRPLDTKTRQSAAYALGRFSEKIRNAKSPQHVLDAWDVISQCRPFVVNQEGPLQVNLATEEDMGPDLSWLMQIVPANIFAQQSAKIFSTRAMYVGSVGSEQDTDVVVVNEALVVGNIIKALNNMDEHKMTVAFFEAYDIDRRTWLQEQQLQVAAKVLDDDVSVEEVKSQLEEKETKIENVTQLPIAVYACYIRSLFAQNHTTKIVRLFRDDEHQLERVCSVIPNLYLLLQACYKEMDGNLARRAIERITENTPTAVIPQGCYDLAIRSILRDRQRDEHDLLDAVYLAKTMNEDAGYILKPWLWSALVKVSLIMNRPDIALDIFKGYPRNCIPEYQKSFRQVLRAACKHTDSTALDMMHFCWARYNDEYSNAKTLFDERRAYQDAIFLTKSGTEGLSLGDAVLVSSAPALNKDAEAELLNMMLWEMLKHRHAPPSLVQVLDLMEAAGSKGGALALRKTVFALFEYDVKQKKMSPREAVENSVKFWGEHSSVLNGQGFLVHLLLEECVKQHWDDACDVLVDYLLDGGVSRLPVNSIIKMMGMNEVRGRFEANASLGEKLLQKLSRSNVAKLRDDFYERYLMSYLRLERFDEVGQQYATLNLKKRYPHNEVIRTVVEDAAAQLLDNAAKPGVDVTP</sequence>
<dbReference type="EMBL" id="JBIMZQ010000025">
    <property type="protein sequence ID" value="KAL3664141.1"/>
    <property type="molecule type" value="Genomic_DNA"/>
</dbReference>
<name>A0ABD3FCX3_9STRA</name>
<comment type="caution">
    <text evidence="2">The sequence shown here is derived from an EMBL/GenBank/DDBJ whole genome shotgun (WGS) entry which is preliminary data.</text>
</comment>
<feature type="compositionally biased region" description="Polar residues" evidence="1">
    <location>
        <begin position="35"/>
        <end position="56"/>
    </location>
</feature>
<evidence type="ECO:0008006" key="4">
    <source>
        <dbReference type="Google" id="ProtNLM"/>
    </source>
</evidence>
<evidence type="ECO:0000313" key="2">
    <source>
        <dbReference type="EMBL" id="KAL3664141.1"/>
    </source>
</evidence>
<reference evidence="2 3" key="1">
    <citation type="submission" date="2024-09" db="EMBL/GenBank/DDBJ databases">
        <title>Genome sequencing and assembly of Phytophthora oleae, isolate VK10A, causative agent of rot of olive drupes.</title>
        <authorList>
            <person name="Conti Taguali S."/>
            <person name="Riolo M."/>
            <person name="La Spada F."/>
            <person name="Cacciola S.O."/>
            <person name="Dionisio G."/>
        </authorList>
    </citation>
    <scope>NUCLEOTIDE SEQUENCE [LARGE SCALE GENOMIC DNA]</scope>
    <source>
        <strain evidence="2 3">VK10A</strain>
    </source>
</reference>
<keyword evidence="3" id="KW-1185">Reference proteome</keyword>
<protein>
    <recommendedName>
        <fullName evidence="4">Pentacotripeptide-repeat region of PRORP domain-containing protein</fullName>
    </recommendedName>
</protein>
<gene>
    <name evidence="2" type="ORF">V7S43_011023</name>
</gene>